<keyword evidence="3" id="KW-1185">Reference proteome</keyword>
<proteinExistence type="predicted"/>
<organism evidence="2 3">
    <name type="scientific">Halobium palmae</name>
    <dbReference type="NCBI Taxonomy" id="1776492"/>
    <lineage>
        <taxon>Archaea</taxon>
        <taxon>Methanobacteriati</taxon>
        <taxon>Methanobacteriota</taxon>
        <taxon>Stenosarchaea group</taxon>
        <taxon>Halobacteria</taxon>
        <taxon>Halobacteriales</taxon>
        <taxon>Haloferacaceae</taxon>
        <taxon>Halobium</taxon>
    </lineage>
</organism>
<gene>
    <name evidence="2" type="ORF">ACFQE1_18480</name>
</gene>
<evidence type="ECO:0000259" key="1">
    <source>
        <dbReference type="Pfam" id="PF24278"/>
    </source>
</evidence>
<comment type="caution">
    <text evidence="2">The sequence shown here is derived from an EMBL/GenBank/DDBJ whole genome shotgun (WGS) entry which is preliminary data.</text>
</comment>
<feature type="domain" description="HVO-0513-like N-terminal" evidence="1">
    <location>
        <begin position="16"/>
        <end position="146"/>
    </location>
</feature>
<reference evidence="2 3" key="1">
    <citation type="journal article" date="2019" name="Int. J. Syst. Evol. Microbiol.">
        <title>The Global Catalogue of Microorganisms (GCM) 10K type strain sequencing project: providing services to taxonomists for standard genome sequencing and annotation.</title>
        <authorList>
            <consortium name="The Broad Institute Genomics Platform"/>
            <consortium name="The Broad Institute Genome Sequencing Center for Infectious Disease"/>
            <person name="Wu L."/>
            <person name="Ma J."/>
        </authorList>
    </citation>
    <scope>NUCLEOTIDE SEQUENCE [LARGE SCALE GENOMIC DNA]</scope>
    <source>
        <strain evidence="2 3">NBRC 111368</strain>
    </source>
</reference>
<dbReference type="Proteomes" id="UP001596328">
    <property type="component" value="Unassembled WGS sequence"/>
</dbReference>
<name>A0ABD5S4Y1_9EURY</name>
<sequence length="159" mass="17606">MKRVTFGVTYPPERAHPVHRRIEREERVSRAELLMWGPAGTVTALLWFDADPAVVGGILGDVDSLTAVGLVAGDDGTNAFTHQTEYELPDAVMDLVARSKVVFLPPVVFLDDGDARFEAVGETQFLSEFHARLADLLDARIERVRDFRRGSTPASITER</sequence>
<dbReference type="EMBL" id="JBHSWU010001027">
    <property type="protein sequence ID" value="MFC6726312.1"/>
    <property type="molecule type" value="Genomic_DNA"/>
</dbReference>
<accession>A0ABD5S4Y1</accession>
<dbReference type="Pfam" id="PF24278">
    <property type="entry name" value="HVO_0513_N"/>
    <property type="match status" value="1"/>
</dbReference>
<protein>
    <submittedName>
        <fullName evidence="2">Bacterio-opsin activator</fullName>
    </submittedName>
</protein>
<dbReference type="InterPro" id="IPR056493">
    <property type="entry name" value="HVO_0513_N"/>
</dbReference>
<evidence type="ECO:0000313" key="3">
    <source>
        <dbReference type="Proteomes" id="UP001596328"/>
    </source>
</evidence>
<evidence type="ECO:0000313" key="2">
    <source>
        <dbReference type="EMBL" id="MFC6726312.1"/>
    </source>
</evidence>
<dbReference type="AlphaFoldDB" id="A0ABD5S4Y1"/>
<feature type="non-terminal residue" evidence="2">
    <location>
        <position position="159"/>
    </location>
</feature>